<dbReference type="InterPro" id="IPR011989">
    <property type="entry name" value="ARM-like"/>
</dbReference>
<dbReference type="InterPro" id="IPR016024">
    <property type="entry name" value="ARM-type_fold"/>
</dbReference>
<dbReference type="PATRIC" id="fig|1453497.3.peg.117"/>
<proteinExistence type="predicted"/>
<evidence type="ECO:0000313" key="2">
    <source>
        <dbReference type="Proteomes" id="UP000077339"/>
    </source>
</evidence>
<dbReference type="Pfam" id="PF13646">
    <property type="entry name" value="HEAT_2"/>
    <property type="match status" value="2"/>
</dbReference>
<keyword evidence="2" id="KW-1185">Reference proteome</keyword>
<gene>
    <name evidence="1" type="ORF">AT15_00520</name>
</gene>
<dbReference type="PANTHER" id="PTHR12697">
    <property type="entry name" value="PBS LYASE HEAT-LIKE PROTEIN"/>
    <property type="match status" value="1"/>
</dbReference>
<sequence>MTKDIKKVLDSIQSEIEGREEYNVKEMLQSPSAFIRSKAIKELSASNISVDRQQLESFLEDPSYSVRKAAVELLGKRGIDDELLVSMLDDPNETVRSTAVKYLTELGLLTEELTEKISKDPSSKVRKALVEGLIDQGAELEELKAFENDPGNDIREILKVFMGQVPLEETELLLLPKRLQKIALASAVKVKDTRAMNLLVEKVKTFNTPTLKAIAIEYLGTFPEEIAKDTLMNFVKSDDKTVSIAAVKTYGKAFGYGSELLPYAESFVRDPDEEKRIIGAQILKRLMEPSTVDLLRENLNDPSDRVRSVIIEALGNMLDYSLEEVVDRSLASTSTRLKKAALRATKKLKLTSVESGVVNILGSIKEENSLRILAVSVAGYLKYESAIPQLARIIQTPEASGKLRLAAARALARIAPQQLLELFGIS</sequence>
<dbReference type="EMBL" id="JFHK01000015">
    <property type="protein sequence ID" value="OAA30031.1"/>
    <property type="molecule type" value="Genomic_DNA"/>
</dbReference>
<protein>
    <recommendedName>
        <fullName evidence="3">PBS lyase</fullName>
    </recommendedName>
</protein>
<dbReference type="SUPFAM" id="SSF48371">
    <property type="entry name" value="ARM repeat"/>
    <property type="match status" value="1"/>
</dbReference>
<dbReference type="OrthoDB" id="41772at2"/>
<dbReference type="GO" id="GO:0016491">
    <property type="term" value="F:oxidoreductase activity"/>
    <property type="evidence" value="ECO:0007669"/>
    <property type="project" value="TreeGrafter"/>
</dbReference>
<evidence type="ECO:0008006" key="3">
    <source>
        <dbReference type="Google" id="ProtNLM"/>
    </source>
</evidence>
<comment type="caution">
    <text evidence="1">The sequence shown here is derived from an EMBL/GenBank/DDBJ whole genome shotgun (WGS) entry which is preliminary data.</text>
</comment>
<dbReference type="RefSeq" id="WP_068347655.1">
    <property type="nucleotide sequence ID" value="NZ_JFHK01000015.1"/>
</dbReference>
<dbReference type="Gene3D" id="1.25.10.10">
    <property type="entry name" value="Leucine-rich Repeat Variant"/>
    <property type="match status" value="3"/>
</dbReference>
<dbReference type="STRING" id="1453497.AT15_00520"/>
<dbReference type="Proteomes" id="UP000077339">
    <property type="component" value="Unassembled WGS sequence"/>
</dbReference>
<evidence type="ECO:0000313" key="1">
    <source>
        <dbReference type="EMBL" id="OAA30031.1"/>
    </source>
</evidence>
<dbReference type="AlphaFoldDB" id="A0A176K0F7"/>
<organism evidence="1 2">
    <name type="scientific">Kosmotoga arenicorallina S304</name>
    <dbReference type="NCBI Taxonomy" id="1453497"/>
    <lineage>
        <taxon>Bacteria</taxon>
        <taxon>Thermotogati</taxon>
        <taxon>Thermotogota</taxon>
        <taxon>Thermotogae</taxon>
        <taxon>Kosmotogales</taxon>
        <taxon>Kosmotogaceae</taxon>
        <taxon>Kosmotoga</taxon>
    </lineage>
</organism>
<reference evidence="1 2" key="1">
    <citation type="submission" date="2014-02" db="EMBL/GenBank/DDBJ databases">
        <title>Kosmotoga genome sequencing.</title>
        <authorList>
            <person name="Pollo S.M."/>
            <person name="Charchuk R."/>
            <person name="Nesbo C.L."/>
        </authorList>
    </citation>
    <scope>NUCLEOTIDE SEQUENCE [LARGE SCALE GENOMIC DNA]</scope>
    <source>
        <strain evidence="1 2">S304</strain>
    </source>
</reference>
<dbReference type="PANTHER" id="PTHR12697:SF5">
    <property type="entry name" value="DEOXYHYPUSINE HYDROXYLASE"/>
    <property type="match status" value="1"/>
</dbReference>
<name>A0A176K0F7_9BACT</name>
<accession>A0A176K0F7</accession>